<dbReference type="PROSITE" id="PS50109">
    <property type="entry name" value="HIS_KIN"/>
    <property type="match status" value="1"/>
</dbReference>
<dbReference type="InterPro" id="IPR036890">
    <property type="entry name" value="HATPase_C_sf"/>
</dbReference>
<dbReference type="InterPro" id="IPR005467">
    <property type="entry name" value="His_kinase_dom"/>
</dbReference>
<evidence type="ECO:0000256" key="2">
    <source>
        <dbReference type="ARBA" id="ARBA00012438"/>
    </source>
</evidence>
<dbReference type="CDD" id="cd00075">
    <property type="entry name" value="HATPase"/>
    <property type="match status" value="1"/>
</dbReference>
<dbReference type="InterPro" id="IPR003661">
    <property type="entry name" value="HisK_dim/P_dom"/>
</dbReference>
<dbReference type="Proteomes" id="UP000177050">
    <property type="component" value="Unassembled WGS sequence"/>
</dbReference>
<gene>
    <name evidence="9" type="ORF">A3K52_05680</name>
</gene>
<dbReference type="EMBL" id="MGBR01000001">
    <property type="protein sequence ID" value="OGK74226.1"/>
    <property type="molecule type" value="Genomic_DNA"/>
</dbReference>
<name>A0A1F7L2E3_9BACT</name>
<evidence type="ECO:0000256" key="6">
    <source>
        <dbReference type="ARBA" id="ARBA00023012"/>
    </source>
</evidence>
<dbReference type="SUPFAM" id="SSF47384">
    <property type="entry name" value="Homodimeric domain of signal transducing histidine kinase"/>
    <property type="match status" value="1"/>
</dbReference>
<dbReference type="PRINTS" id="PR00344">
    <property type="entry name" value="BCTRLSENSOR"/>
</dbReference>
<dbReference type="SMART" id="SM00387">
    <property type="entry name" value="HATPase_c"/>
    <property type="match status" value="1"/>
</dbReference>
<feature type="domain" description="Histidine kinase" evidence="8">
    <location>
        <begin position="123"/>
        <end position="339"/>
    </location>
</feature>
<dbReference type="CDD" id="cd00082">
    <property type="entry name" value="HisKA"/>
    <property type="match status" value="1"/>
</dbReference>
<dbReference type="Pfam" id="PF02518">
    <property type="entry name" value="HATPase_c"/>
    <property type="match status" value="1"/>
</dbReference>
<dbReference type="SMART" id="SM00388">
    <property type="entry name" value="HisKA"/>
    <property type="match status" value="1"/>
</dbReference>
<dbReference type="InterPro" id="IPR004358">
    <property type="entry name" value="Sig_transdc_His_kin-like_C"/>
</dbReference>
<dbReference type="PANTHER" id="PTHR45453:SF1">
    <property type="entry name" value="PHOSPHATE REGULON SENSOR PROTEIN PHOR"/>
    <property type="match status" value="1"/>
</dbReference>
<sequence>MFQNARVTLTAWYLLIIMVISLSFSIVLYRGMVKEVERFARMQQVRMERRVFDNGPFDPAFIQTIEIQDVDLVREIKMRILTILFIINGSIFFIAGGFGYVLAGKTLNPIKQMMDEQNRFISDASHEFRTPLTFLKTAMEVHLRNKKAVLKDANLLISESIEEVNRLQALSEELLQLTQYEKPNGHMKQETISLSEVVKQAIKKVEPLAKKKNIIISSRLLDIHIKGNIYALLDLFVVILDNAIKYSPSKSRVDIHSKQKDKYSVISIQDSGIGIKKKDLPHIFDRFYRADTARTKTNEGGYGLGLSIAKKIIDCHQGSIHIESTFAKGTKVVMQFVTV</sequence>
<dbReference type="SUPFAM" id="SSF55874">
    <property type="entry name" value="ATPase domain of HSP90 chaperone/DNA topoisomerase II/histidine kinase"/>
    <property type="match status" value="1"/>
</dbReference>
<dbReference type="AlphaFoldDB" id="A0A1F7L2E3"/>
<feature type="transmembrane region" description="Helical" evidence="7">
    <location>
        <begin position="80"/>
        <end position="103"/>
    </location>
</feature>
<feature type="transmembrane region" description="Helical" evidence="7">
    <location>
        <begin position="12"/>
        <end position="32"/>
    </location>
</feature>
<evidence type="ECO:0000313" key="9">
    <source>
        <dbReference type="EMBL" id="OGK74226.1"/>
    </source>
</evidence>
<dbReference type="EC" id="2.7.13.3" evidence="2"/>
<dbReference type="GO" id="GO:0016036">
    <property type="term" value="P:cellular response to phosphate starvation"/>
    <property type="evidence" value="ECO:0007669"/>
    <property type="project" value="TreeGrafter"/>
</dbReference>
<evidence type="ECO:0000256" key="5">
    <source>
        <dbReference type="ARBA" id="ARBA00022777"/>
    </source>
</evidence>
<keyword evidence="7" id="KW-0472">Membrane</keyword>
<dbReference type="GO" id="GO:0004721">
    <property type="term" value="F:phosphoprotein phosphatase activity"/>
    <property type="evidence" value="ECO:0007669"/>
    <property type="project" value="TreeGrafter"/>
</dbReference>
<proteinExistence type="predicted"/>
<comment type="catalytic activity">
    <reaction evidence="1">
        <text>ATP + protein L-histidine = ADP + protein N-phospho-L-histidine.</text>
        <dbReference type="EC" id="2.7.13.3"/>
    </reaction>
</comment>
<keyword evidence="5" id="KW-0418">Kinase</keyword>
<keyword evidence="6" id="KW-0902">Two-component regulatory system</keyword>
<reference evidence="9 10" key="1">
    <citation type="journal article" date="2016" name="Nat. Commun.">
        <title>Thousands of microbial genomes shed light on interconnected biogeochemical processes in an aquifer system.</title>
        <authorList>
            <person name="Anantharaman K."/>
            <person name="Brown C.T."/>
            <person name="Hug L.A."/>
            <person name="Sharon I."/>
            <person name="Castelle C.J."/>
            <person name="Probst A.J."/>
            <person name="Thomas B.C."/>
            <person name="Singh A."/>
            <person name="Wilkins M.J."/>
            <person name="Karaoz U."/>
            <person name="Brodie E.L."/>
            <person name="Williams K.H."/>
            <person name="Hubbard S.S."/>
            <person name="Banfield J.F."/>
        </authorList>
    </citation>
    <scope>NUCLEOTIDE SEQUENCE [LARGE SCALE GENOMIC DNA]</scope>
</reference>
<dbReference type="Gene3D" id="1.10.287.130">
    <property type="match status" value="1"/>
</dbReference>
<evidence type="ECO:0000256" key="3">
    <source>
        <dbReference type="ARBA" id="ARBA00022553"/>
    </source>
</evidence>
<protein>
    <recommendedName>
        <fullName evidence="2">histidine kinase</fullName>
        <ecNumber evidence="2">2.7.13.3</ecNumber>
    </recommendedName>
</protein>
<evidence type="ECO:0000313" key="10">
    <source>
        <dbReference type="Proteomes" id="UP000177050"/>
    </source>
</evidence>
<dbReference type="Pfam" id="PF00512">
    <property type="entry name" value="HisKA"/>
    <property type="match status" value="1"/>
</dbReference>
<evidence type="ECO:0000256" key="1">
    <source>
        <dbReference type="ARBA" id="ARBA00000085"/>
    </source>
</evidence>
<keyword evidence="4" id="KW-0808">Transferase</keyword>
<dbReference type="InterPro" id="IPR003594">
    <property type="entry name" value="HATPase_dom"/>
</dbReference>
<keyword evidence="3" id="KW-0597">Phosphoprotein</keyword>
<keyword evidence="7" id="KW-0812">Transmembrane</keyword>
<dbReference type="PANTHER" id="PTHR45453">
    <property type="entry name" value="PHOSPHATE REGULON SENSOR PROTEIN PHOR"/>
    <property type="match status" value="1"/>
</dbReference>
<dbReference type="Gene3D" id="3.30.565.10">
    <property type="entry name" value="Histidine kinase-like ATPase, C-terminal domain"/>
    <property type="match status" value="1"/>
</dbReference>
<dbReference type="InterPro" id="IPR036097">
    <property type="entry name" value="HisK_dim/P_sf"/>
</dbReference>
<evidence type="ECO:0000259" key="8">
    <source>
        <dbReference type="PROSITE" id="PS50109"/>
    </source>
</evidence>
<evidence type="ECO:0000256" key="4">
    <source>
        <dbReference type="ARBA" id="ARBA00022679"/>
    </source>
</evidence>
<dbReference type="InterPro" id="IPR050351">
    <property type="entry name" value="BphY/WalK/GraS-like"/>
</dbReference>
<dbReference type="FunFam" id="3.30.565.10:FF:000006">
    <property type="entry name" value="Sensor histidine kinase WalK"/>
    <property type="match status" value="1"/>
</dbReference>
<accession>A0A1F7L2E3</accession>
<evidence type="ECO:0000256" key="7">
    <source>
        <dbReference type="SAM" id="Phobius"/>
    </source>
</evidence>
<keyword evidence="7" id="KW-1133">Transmembrane helix</keyword>
<dbReference type="GO" id="GO:0005886">
    <property type="term" value="C:plasma membrane"/>
    <property type="evidence" value="ECO:0007669"/>
    <property type="project" value="TreeGrafter"/>
</dbReference>
<dbReference type="GO" id="GO:0000155">
    <property type="term" value="F:phosphorelay sensor kinase activity"/>
    <property type="evidence" value="ECO:0007669"/>
    <property type="project" value="InterPro"/>
</dbReference>
<organism evidence="9 10">
    <name type="scientific">Candidatus Roizmanbacteria bacterium RIFOXYD1_FULL_38_12</name>
    <dbReference type="NCBI Taxonomy" id="1802093"/>
    <lineage>
        <taxon>Bacteria</taxon>
        <taxon>Candidatus Roizmaniibacteriota</taxon>
    </lineage>
</organism>
<comment type="caution">
    <text evidence="9">The sequence shown here is derived from an EMBL/GenBank/DDBJ whole genome shotgun (WGS) entry which is preliminary data.</text>
</comment>